<reference evidence="3" key="1">
    <citation type="submission" date="2021-02" db="EMBL/GenBank/DDBJ databases">
        <authorList>
            <person name="Nowell W R."/>
        </authorList>
    </citation>
    <scope>NUCLEOTIDE SEQUENCE</scope>
</reference>
<name>A0A8S3E147_9BILA</name>
<feature type="transmembrane region" description="Helical" evidence="2">
    <location>
        <begin position="42"/>
        <end position="61"/>
    </location>
</feature>
<keyword evidence="2" id="KW-0812">Transmembrane</keyword>
<proteinExistence type="predicted"/>
<dbReference type="EMBL" id="CAJOBH010226836">
    <property type="protein sequence ID" value="CAF5054317.1"/>
    <property type="molecule type" value="Genomic_DNA"/>
</dbReference>
<gene>
    <name evidence="3" type="ORF">BYL167_LOCUS58476</name>
</gene>
<comment type="caution">
    <text evidence="3">The sequence shown here is derived from an EMBL/GenBank/DDBJ whole genome shotgun (WGS) entry which is preliminary data.</text>
</comment>
<dbReference type="AlphaFoldDB" id="A0A8S3E147"/>
<sequence length="101" mass="11328">FYYKSAMSSIEMSSERSKSIDKPTATTTDSTKDYPTNKCMRILYTRSLLCSAIYFALAYFVQGITDIASGFVNLPLQTILKDKLQLSPSQMGTFFFSCTVT</sequence>
<keyword evidence="2" id="KW-0472">Membrane</keyword>
<feature type="region of interest" description="Disordered" evidence="1">
    <location>
        <begin position="1"/>
        <end position="32"/>
    </location>
</feature>
<evidence type="ECO:0000256" key="1">
    <source>
        <dbReference type="SAM" id="MobiDB-lite"/>
    </source>
</evidence>
<keyword evidence="2" id="KW-1133">Transmembrane helix</keyword>
<evidence type="ECO:0000256" key="2">
    <source>
        <dbReference type="SAM" id="Phobius"/>
    </source>
</evidence>
<dbReference type="Proteomes" id="UP000681967">
    <property type="component" value="Unassembled WGS sequence"/>
</dbReference>
<evidence type="ECO:0000313" key="3">
    <source>
        <dbReference type="EMBL" id="CAF5054317.1"/>
    </source>
</evidence>
<accession>A0A8S3E147</accession>
<organism evidence="3 4">
    <name type="scientific">Rotaria magnacalcarata</name>
    <dbReference type="NCBI Taxonomy" id="392030"/>
    <lineage>
        <taxon>Eukaryota</taxon>
        <taxon>Metazoa</taxon>
        <taxon>Spiralia</taxon>
        <taxon>Gnathifera</taxon>
        <taxon>Rotifera</taxon>
        <taxon>Eurotatoria</taxon>
        <taxon>Bdelloidea</taxon>
        <taxon>Philodinida</taxon>
        <taxon>Philodinidae</taxon>
        <taxon>Rotaria</taxon>
    </lineage>
</organism>
<protein>
    <submittedName>
        <fullName evidence="3">Uncharacterized protein</fullName>
    </submittedName>
</protein>
<feature type="compositionally biased region" description="Low complexity" evidence="1">
    <location>
        <begin position="1"/>
        <end position="12"/>
    </location>
</feature>
<evidence type="ECO:0000313" key="4">
    <source>
        <dbReference type="Proteomes" id="UP000681967"/>
    </source>
</evidence>
<feature type="non-terminal residue" evidence="3">
    <location>
        <position position="1"/>
    </location>
</feature>